<accession>A0A170SK32</accession>
<sequence length="132" mass="15441">MGLFKKLKDVASTVSKHLKTVTVEITAEELLEKWPIIKKYNPLPVISGYEIGEIDILDVNRRSDGDINLEVLVRIEEEECSGEEEEECETRITEETRFERLKPDEKVKLLFKYARYEELVREHGDIFNALKK</sequence>
<dbReference type="OrthoDB" id="101157at2157"/>
<dbReference type="Proteomes" id="UP000250189">
    <property type="component" value="Chromosome"/>
</dbReference>
<protein>
    <submittedName>
        <fullName evidence="2">Uncharacterized protein</fullName>
    </submittedName>
</protein>
<evidence type="ECO:0000313" key="1">
    <source>
        <dbReference type="EMBL" id="ASJ17184.1"/>
    </source>
</evidence>
<dbReference type="AlphaFoldDB" id="A0A170SK32"/>
<evidence type="ECO:0000313" key="3">
    <source>
        <dbReference type="Proteomes" id="UP000093069"/>
    </source>
</evidence>
<dbReference type="KEGG" id="tch:CHITON_1015"/>
<evidence type="ECO:0000313" key="2">
    <source>
        <dbReference type="EMBL" id="CUX77794.1"/>
    </source>
</evidence>
<dbReference type="Proteomes" id="UP000093069">
    <property type="component" value="Chromosome I"/>
</dbReference>
<evidence type="ECO:0000313" key="4">
    <source>
        <dbReference type="Proteomes" id="UP000250189"/>
    </source>
</evidence>
<reference evidence="1 4" key="3">
    <citation type="submission" date="2016-04" db="EMBL/GenBank/DDBJ databases">
        <title>Complete genome sequence of Thermococcus chitonophagus type strain GC74.</title>
        <authorList>
            <person name="Oger P.M."/>
        </authorList>
    </citation>
    <scope>NUCLEOTIDE SEQUENCE [LARGE SCALE GENOMIC DNA]</scope>
    <source>
        <strain evidence="1 4">GC74</strain>
    </source>
</reference>
<reference evidence="2" key="1">
    <citation type="submission" date="2016-01" db="EMBL/GenBank/DDBJ databases">
        <authorList>
            <person name="McClelland M."/>
            <person name="Jain A."/>
            <person name="Saraogi P."/>
            <person name="Mendelson R."/>
            <person name="Westerman R."/>
            <person name="SanMiguel P."/>
            <person name="Csonka L."/>
        </authorList>
    </citation>
    <scope>NUCLEOTIDE SEQUENCE</scope>
    <source>
        <strain evidence="2">1</strain>
    </source>
</reference>
<reference evidence="3" key="2">
    <citation type="submission" date="2016-01" db="EMBL/GenBank/DDBJ databases">
        <authorList>
            <person name="Vorgias C.E."/>
        </authorList>
    </citation>
    <scope>NUCLEOTIDE SEQUENCE [LARGE SCALE GENOMIC DNA]</scope>
</reference>
<proteinExistence type="predicted"/>
<dbReference type="RefSeq" id="WP_068577367.1">
    <property type="nucleotide sequence ID" value="NZ_CP015193.1"/>
</dbReference>
<gene>
    <name evidence="1" type="ORF">A3L04_08940</name>
    <name evidence="2" type="ORF">CHITON_1015</name>
</gene>
<dbReference type="GeneID" id="33322703"/>
<keyword evidence="4" id="KW-1185">Reference proteome</keyword>
<dbReference type="EMBL" id="LN999010">
    <property type="protein sequence ID" value="CUX77794.1"/>
    <property type="molecule type" value="Genomic_DNA"/>
</dbReference>
<dbReference type="EMBL" id="CP015193">
    <property type="protein sequence ID" value="ASJ17184.1"/>
    <property type="molecule type" value="Genomic_DNA"/>
</dbReference>
<name>A0A170SK32_9EURY</name>
<organism evidence="2 3">
    <name type="scientific">Thermococcus chitonophagus</name>
    <dbReference type="NCBI Taxonomy" id="54262"/>
    <lineage>
        <taxon>Archaea</taxon>
        <taxon>Methanobacteriati</taxon>
        <taxon>Methanobacteriota</taxon>
        <taxon>Thermococci</taxon>
        <taxon>Thermococcales</taxon>
        <taxon>Thermococcaceae</taxon>
        <taxon>Thermococcus</taxon>
    </lineage>
</organism>